<evidence type="ECO:0000256" key="6">
    <source>
        <dbReference type="SAM" id="Phobius"/>
    </source>
</evidence>
<reference evidence="7" key="1">
    <citation type="submission" date="2021-01" db="EMBL/GenBank/DDBJ databases">
        <authorList>
            <person name="Corre E."/>
            <person name="Pelletier E."/>
            <person name="Niang G."/>
            <person name="Scheremetjew M."/>
            <person name="Finn R."/>
            <person name="Kale V."/>
            <person name="Holt S."/>
            <person name="Cochrane G."/>
            <person name="Meng A."/>
            <person name="Brown T."/>
            <person name="Cohen L."/>
        </authorList>
    </citation>
    <scope>NUCLEOTIDE SEQUENCE</scope>
    <source>
        <strain evidence="7">RCC927</strain>
    </source>
</reference>
<feature type="transmembrane region" description="Helical" evidence="6">
    <location>
        <begin position="121"/>
        <end position="145"/>
    </location>
</feature>
<feature type="region of interest" description="Disordered" evidence="5">
    <location>
        <begin position="202"/>
        <end position="249"/>
    </location>
</feature>
<accession>A0A7S3FI69</accession>
<dbReference type="AlphaFoldDB" id="A0A7S3FI69"/>
<dbReference type="PANTHER" id="PTHR10671">
    <property type="entry name" value="EPITHELIAL MEMBRANE PROTEIN-RELATED"/>
    <property type="match status" value="1"/>
</dbReference>
<dbReference type="GO" id="GO:0005886">
    <property type="term" value="C:plasma membrane"/>
    <property type="evidence" value="ECO:0007669"/>
    <property type="project" value="TreeGrafter"/>
</dbReference>
<feature type="transmembrane region" description="Helical" evidence="6">
    <location>
        <begin position="174"/>
        <end position="198"/>
    </location>
</feature>
<proteinExistence type="predicted"/>
<name>A0A7S3FI69_9VIRI</name>
<gene>
    <name evidence="7" type="ORF">PSIN1315_LOCUS12727</name>
</gene>
<evidence type="ECO:0000313" key="7">
    <source>
        <dbReference type="EMBL" id="CAE0150351.1"/>
    </source>
</evidence>
<dbReference type="InterPro" id="IPR050579">
    <property type="entry name" value="PMP-22/EMP/MP20-like"/>
</dbReference>
<dbReference type="InterPro" id="IPR004031">
    <property type="entry name" value="PMP22/EMP/MP20/Claudin"/>
</dbReference>
<feature type="transmembrane region" description="Helical" evidence="6">
    <location>
        <begin position="95"/>
        <end position="114"/>
    </location>
</feature>
<sequence length="249" mass="26340">MGLSVGAGGLRGGCMCGAGFLLFTTIPLMIVAISTNYWNSTDQAAPVALNNEGLWKRCFKEDGCHDWSDVTVSGITDSTDGFTVTFSEGTPSKVIAVRAWTIIYLVPAAVAVAVSCLSMSIAATVASVCTMFAVISAIIFVAVWASYKTNDANFGISSSFEFISPPNPPFGYDYSYWLAVSTLVLSSVALGMFLCACISPSEAAEPKDDEEKRKGGDDDEAKRVDEEAPAVKEVSKEDPEVATPPVPEA</sequence>
<feature type="transmembrane region" description="Helical" evidence="6">
    <location>
        <begin position="12"/>
        <end position="33"/>
    </location>
</feature>
<dbReference type="PANTHER" id="PTHR10671:SF108">
    <property type="entry name" value="CLAUDIN FAMILY PROTEIN-RELATED"/>
    <property type="match status" value="1"/>
</dbReference>
<comment type="subcellular location">
    <subcellularLocation>
        <location evidence="1">Membrane</location>
        <topology evidence="1">Multi-pass membrane protein</topology>
    </subcellularLocation>
</comment>
<organism evidence="7">
    <name type="scientific">Prasinoderma singulare</name>
    <dbReference type="NCBI Taxonomy" id="676789"/>
    <lineage>
        <taxon>Eukaryota</taxon>
        <taxon>Viridiplantae</taxon>
        <taxon>Prasinodermophyta</taxon>
        <taxon>Prasinodermophyceae</taxon>
        <taxon>Prasinodermales</taxon>
        <taxon>Prasinodermaceae</taxon>
        <taxon>Prasinoderma</taxon>
    </lineage>
</organism>
<feature type="compositionally biased region" description="Basic and acidic residues" evidence="5">
    <location>
        <begin position="204"/>
        <end position="239"/>
    </location>
</feature>
<evidence type="ECO:0000256" key="1">
    <source>
        <dbReference type="ARBA" id="ARBA00004141"/>
    </source>
</evidence>
<dbReference type="Pfam" id="PF13903">
    <property type="entry name" value="Claudin_2"/>
    <property type="match status" value="1"/>
</dbReference>
<evidence type="ECO:0000256" key="5">
    <source>
        <dbReference type="SAM" id="MobiDB-lite"/>
    </source>
</evidence>
<evidence type="ECO:0000256" key="2">
    <source>
        <dbReference type="ARBA" id="ARBA00022692"/>
    </source>
</evidence>
<evidence type="ECO:0000256" key="4">
    <source>
        <dbReference type="ARBA" id="ARBA00023136"/>
    </source>
</evidence>
<evidence type="ECO:0000256" key="3">
    <source>
        <dbReference type="ARBA" id="ARBA00022989"/>
    </source>
</evidence>
<dbReference type="EMBL" id="HBHY01019905">
    <property type="protein sequence ID" value="CAE0150351.1"/>
    <property type="molecule type" value="Transcribed_RNA"/>
</dbReference>
<keyword evidence="3 6" id="KW-1133">Transmembrane helix</keyword>
<dbReference type="Gene3D" id="1.20.140.150">
    <property type="match status" value="1"/>
</dbReference>
<protein>
    <submittedName>
        <fullName evidence="7">Uncharacterized protein</fullName>
    </submittedName>
</protein>
<keyword evidence="4 6" id="KW-0472">Membrane</keyword>
<keyword evidence="2 6" id="KW-0812">Transmembrane</keyword>